<name>A0A2T2N1M1_CORCC</name>
<comment type="subunit">
    <text evidence="10">Heterotetramer of ERG25, ERG26, ERG27 and ERG28. ERG28 acts as a scaffold to tether ERG27 and other 4,4-demethylation-related enzymes, forming a demethylation enzyme complex, in the endoplasmic reticulum.</text>
</comment>
<evidence type="ECO:0000256" key="15">
    <source>
        <dbReference type="ARBA" id="ARBA00081452"/>
    </source>
</evidence>
<evidence type="ECO:0000313" key="19">
    <source>
        <dbReference type="Proteomes" id="UP000240883"/>
    </source>
</evidence>
<dbReference type="STRING" id="1448308.A0A2T2N1M1"/>
<dbReference type="GO" id="GO:0005789">
    <property type="term" value="C:endoplasmic reticulum membrane"/>
    <property type="evidence" value="ECO:0007669"/>
    <property type="project" value="UniProtKB-SubCell"/>
</dbReference>
<keyword evidence="9" id="KW-0472">Membrane</keyword>
<protein>
    <recommendedName>
        <fullName evidence="12">Sterol-4-alpha-carboxylate 3-dehydrogenase ERG26, decarboxylating</fullName>
    </recommendedName>
    <alternativeName>
        <fullName evidence="15 16">C-3 Sterol dehydrogenase ERG26</fullName>
    </alternativeName>
    <alternativeName>
        <fullName evidence="13 14">C-4 decarboxylase ERG26</fullName>
    </alternativeName>
    <alternativeName>
        <fullName evidence="11">Sterol-4-alpha-carboxylate 3-dehydrogenase erg26, decarboxylating</fullName>
    </alternativeName>
</protein>
<keyword evidence="7" id="KW-0520">NAD</keyword>
<evidence type="ECO:0000256" key="3">
    <source>
        <dbReference type="ARBA" id="ARBA00022516"/>
    </source>
</evidence>
<keyword evidence="5" id="KW-0752">Steroid biosynthesis</keyword>
<keyword evidence="19" id="KW-1185">Reference proteome</keyword>
<dbReference type="Proteomes" id="UP000240883">
    <property type="component" value="Unassembled WGS sequence"/>
</dbReference>
<feature type="domain" description="3-beta hydroxysteroid dehydrogenase/isomerase" evidence="17">
    <location>
        <begin position="17"/>
        <end position="287"/>
    </location>
</feature>
<evidence type="ECO:0000256" key="7">
    <source>
        <dbReference type="ARBA" id="ARBA00023027"/>
    </source>
</evidence>
<evidence type="ECO:0000256" key="6">
    <source>
        <dbReference type="ARBA" id="ARBA00023002"/>
    </source>
</evidence>
<dbReference type="FunFam" id="3.40.50.720:FF:000346">
    <property type="entry name" value="C-3 sterol dehydrogenase/C-4 decarboxylase"/>
    <property type="match status" value="1"/>
</dbReference>
<organism evidence="18 19">
    <name type="scientific">Corynespora cassiicola Philippines</name>
    <dbReference type="NCBI Taxonomy" id="1448308"/>
    <lineage>
        <taxon>Eukaryota</taxon>
        <taxon>Fungi</taxon>
        <taxon>Dikarya</taxon>
        <taxon>Ascomycota</taxon>
        <taxon>Pezizomycotina</taxon>
        <taxon>Dothideomycetes</taxon>
        <taxon>Pleosporomycetidae</taxon>
        <taxon>Pleosporales</taxon>
        <taxon>Corynesporascaceae</taxon>
        <taxon>Corynespora</taxon>
    </lineage>
</organism>
<comment type="subcellular location">
    <subcellularLocation>
        <location evidence="1">Endoplasmic reticulum membrane</location>
        <topology evidence="1">Peripheral membrane protein</topology>
    </subcellularLocation>
</comment>
<accession>A0A2T2N1M1</accession>
<evidence type="ECO:0000259" key="17">
    <source>
        <dbReference type="Pfam" id="PF01073"/>
    </source>
</evidence>
<keyword evidence="8" id="KW-0443">Lipid metabolism</keyword>
<dbReference type="Pfam" id="PF01073">
    <property type="entry name" value="3Beta_HSD"/>
    <property type="match status" value="1"/>
</dbReference>
<dbReference type="EMBL" id="KZ678157">
    <property type="protein sequence ID" value="PSN59345.1"/>
    <property type="molecule type" value="Genomic_DNA"/>
</dbReference>
<evidence type="ECO:0000256" key="13">
    <source>
        <dbReference type="ARBA" id="ARBA00081267"/>
    </source>
</evidence>
<evidence type="ECO:0000256" key="8">
    <source>
        <dbReference type="ARBA" id="ARBA00023098"/>
    </source>
</evidence>
<evidence type="ECO:0000256" key="2">
    <source>
        <dbReference type="ARBA" id="ARBA00009219"/>
    </source>
</evidence>
<evidence type="ECO:0000256" key="14">
    <source>
        <dbReference type="ARBA" id="ARBA00081397"/>
    </source>
</evidence>
<evidence type="ECO:0000313" key="18">
    <source>
        <dbReference type="EMBL" id="PSN59345.1"/>
    </source>
</evidence>
<reference evidence="18 19" key="1">
    <citation type="journal article" date="2018" name="Front. Microbiol.">
        <title>Genome-Wide Analysis of Corynespora cassiicola Leaf Fall Disease Putative Effectors.</title>
        <authorList>
            <person name="Lopez D."/>
            <person name="Ribeiro S."/>
            <person name="Label P."/>
            <person name="Fumanal B."/>
            <person name="Venisse J.S."/>
            <person name="Kohler A."/>
            <person name="de Oliveira R.R."/>
            <person name="Labutti K."/>
            <person name="Lipzen A."/>
            <person name="Lail K."/>
            <person name="Bauer D."/>
            <person name="Ohm R.A."/>
            <person name="Barry K.W."/>
            <person name="Spatafora J."/>
            <person name="Grigoriev I.V."/>
            <person name="Martin F.M."/>
            <person name="Pujade-Renaud V."/>
        </authorList>
    </citation>
    <scope>NUCLEOTIDE SEQUENCE [LARGE SCALE GENOMIC DNA]</scope>
    <source>
        <strain evidence="18 19">Philippines</strain>
    </source>
</reference>
<dbReference type="InterPro" id="IPR036291">
    <property type="entry name" value="NAD(P)-bd_dom_sf"/>
</dbReference>
<dbReference type="Gene3D" id="3.40.50.720">
    <property type="entry name" value="NAD(P)-binding Rossmann-like Domain"/>
    <property type="match status" value="1"/>
</dbReference>
<evidence type="ECO:0000256" key="1">
    <source>
        <dbReference type="ARBA" id="ARBA00004406"/>
    </source>
</evidence>
<keyword evidence="6" id="KW-0560">Oxidoreductase</keyword>
<evidence type="ECO:0000256" key="5">
    <source>
        <dbReference type="ARBA" id="ARBA00022955"/>
    </source>
</evidence>
<evidence type="ECO:0000256" key="12">
    <source>
        <dbReference type="ARBA" id="ARBA00067985"/>
    </source>
</evidence>
<dbReference type="AlphaFoldDB" id="A0A2T2N1M1"/>
<evidence type="ECO:0000256" key="4">
    <source>
        <dbReference type="ARBA" id="ARBA00022824"/>
    </source>
</evidence>
<dbReference type="OrthoDB" id="10058185at2759"/>
<evidence type="ECO:0000256" key="11">
    <source>
        <dbReference type="ARBA" id="ARBA00067470"/>
    </source>
</evidence>
<keyword evidence="4" id="KW-0256">Endoplasmic reticulum</keyword>
<dbReference type="PANTHER" id="PTHR43000">
    <property type="entry name" value="DTDP-D-GLUCOSE 4,6-DEHYDRATASE-RELATED"/>
    <property type="match status" value="1"/>
</dbReference>
<dbReference type="GO" id="GO:0000252">
    <property type="term" value="F:3-beta-hydroxysteroid dehydrogenase [NAD(P)+]/C4-decarboxylase activity"/>
    <property type="evidence" value="ECO:0007669"/>
    <property type="project" value="UniProtKB-ARBA"/>
</dbReference>
<proteinExistence type="inferred from homology"/>
<dbReference type="InterPro" id="IPR002225">
    <property type="entry name" value="3Beta_OHSteriod_DH/Estase"/>
</dbReference>
<dbReference type="SUPFAM" id="SSF51735">
    <property type="entry name" value="NAD(P)-binding Rossmann-fold domains"/>
    <property type="match status" value="1"/>
</dbReference>
<comment type="similarity">
    <text evidence="2">Belongs to the 3-beta-HSD family.</text>
</comment>
<sequence>MPPKPELVSLPSLGKVVVVGGCGFLGSHIVNLIVKRHPETQISVLDLRTNLNRNASANVSYHDGDITDYDAVKSIFSAIRPDAVVHTASPIHVAKHDILEKVNVQGTKNLVKAAQETGVKAFVYTSSASVILGGKNELVNADETWPLVVGKEQPEYYTTTKAYGETAVLQANRTPESFLTCAIRPAGIIGEGDVQVLPKMVTAFRKGQDKFQVGANENLFDFTYVENVAHGHLLAVIALLQTHKILPTVPLDSERVDGEAFFVTNDQPVYFWDFARAVWHAAGSRRELSQVWRLSKDFAFTVGAILEWTFWVLGKTPNLTRQQVQYSTFNKYHNITKAKTRLGYTPVVDLGEGIKRGVNYILEQEEKEKQKKGQ</sequence>
<evidence type="ECO:0000256" key="9">
    <source>
        <dbReference type="ARBA" id="ARBA00023136"/>
    </source>
</evidence>
<gene>
    <name evidence="18" type="ORF">BS50DRAFT_258763</name>
</gene>
<evidence type="ECO:0000256" key="16">
    <source>
        <dbReference type="ARBA" id="ARBA00082106"/>
    </source>
</evidence>
<keyword evidence="3" id="KW-0444">Lipid biosynthesis</keyword>
<dbReference type="GO" id="GO:0006696">
    <property type="term" value="P:ergosterol biosynthetic process"/>
    <property type="evidence" value="ECO:0007669"/>
    <property type="project" value="UniProtKB-ARBA"/>
</dbReference>
<evidence type="ECO:0000256" key="10">
    <source>
        <dbReference type="ARBA" id="ARBA00046995"/>
    </source>
</evidence>